<dbReference type="Proteomes" id="UP000663842">
    <property type="component" value="Unassembled WGS sequence"/>
</dbReference>
<dbReference type="GO" id="GO:0005506">
    <property type="term" value="F:iron ion binding"/>
    <property type="evidence" value="ECO:0007669"/>
    <property type="project" value="InterPro"/>
</dbReference>
<organism evidence="6 7">
    <name type="scientific">Rotaria magnacalcarata</name>
    <dbReference type="NCBI Taxonomy" id="392030"/>
    <lineage>
        <taxon>Eukaryota</taxon>
        <taxon>Metazoa</taxon>
        <taxon>Spiralia</taxon>
        <taxon>Gnathifera</taxon>
        <taxon>Rotifera</taxon>
        <taxon>Eurotatoria</taxon>
        <taxon>Bdelloidea</taxon>
        <taxon>Philodinida</taxon>
        <taxon>Philodinidae</taxon>
        <taxon>Rotaria</taxon>
    </lineage>
</organism>
<feature type="non-terminal residue" evidence="6">
    <location>
        <position position="68"/>
    </location>
</feature>
<evidence type="ECO:0000256" key="2">
    <source>
        <dbReference type="ARBA" id="ARBA00022617"/>
    </source>
</evidence>
<keyword evidence="4" id="KW-0560">Oxidoreductase</keyword>
<evidence type="ECO:0000313" key="6">
    <source>
        <dbReference type="EMBL" id="CAF4399420.1"/>
    </source>
</evidence>
<dbReference type="EMBL" id="CAJOBF010024380">
    <property type="protein sequence ID" value="CAF4399420.1"/>
    <property type="molecule type" value="Genomic_DNA"/>
</dbReference>
<dbReference type="Gene3D" id="1.10.630.10">
    <property type="entry name" value="Cytochrome P450"/>
    <property type="match status" value="1"/>
</dbReference>
<sequence>SIEGVGGPFDHGLTVLKDDQWKNARSIVSPTFSSAKLKAMYTLMNETSDIYRDRLIEYADKQEIFNIN</sequence>
<evidence type="ECO:0000256" key="5">
    <source>
        <dbReference type="ARBA" id="ARBA00023004"/>
    </source>
</evidence>
<evidence type="ECO:0000256" key="3">
    <source>
        <dbReference type="ARBA" id="ARBA00022723"/>
    </source>
</evidence>
<dbReference type="InterPro" id="IPR036396">
    <property type="entry name" value="Cyt_P450_sf"/>
</dbReference>
<gene>
    <name evidence="6" type="ORF">UXM345_LOCUS38149</name>
</gene>
<dbReference type="GO" id="GO:0020037">
    <property type="term" value="F:heme binding"/>
    <property type="evidence" value="ECO:0007669"/>
    <property type="project" value="InterPro"/>
</dbReference>
<evidence type="ECO:0000313" key="7">
    <source>
        <dbReference type="Proteomes" id="UP000663842"/>
    </source>
</evidence>
<evidence type="ECO:0000256" key="1">
    <source>
        <dbReference type="ARBA" id="ARBA00010617"/>
    </source>
</evidence>
<dbReference type="PANTHER" id="PTHR24302:SF15">
    <property type="entry name" value="FATTY-ACID PEROXYGENASE"/>
    <property type="match status" value="1"/>
</dbReference>
<evidence type="ECO:0008006" key="8">
    <source>
        <dbReference type="Google" id="ProtNLM"/>
    </source>
</evidence>
<comment type="caution">
    <text evidence="6">The sequence shown here is derived from an EMBL/GenBank/DDBJ whole genome shotgun (WGS) entry which is preliminary data.</text>
</comment>
<dbReference type="SUPFAM" id="SSF48264">
    <property type="entry name" value="Cytochrome P450"/>
    <property type="match status" value="1"/>
</dbReference>
<keyword evidence="2" id="KW-0349">Heme</keyword>
<dbReference type="PANTHER" id="PTHR24302">
    <property type="entry name" value="CYTOCHROME P450 FAMILY 3"/>
    <property type="match status" value="1"/>
</dbReference>
<evidence type="ECO:0000256" key="4">
    <source>
        <dbReference type="ARBA" id="ARBA00023002"/>
    </source>
</evidence>
<feature type="non-terminal residue" evidence="6">
    <location>
        <position position="1"/>
    </location>
</feature>
<keyword evidence="5" id="KW-0408">Iron</keyword>
<dbReference type="GO" id="GO:0008395">
    <property type="term" value="F:steroid hydroxylase activity"/>
    <property type="evidence" value="ECO:0007669"/>
    <property type="project" value="TreeGrafter"/>
</dbReference>
<dbReference type="InterPro" id="IPR050705">
    <property type="entry name" value="Cytochrome_P450_3A"/>
</dbReference>
<reference evidence="6" key="1">
    <citation type="submission" date="2021-02" db="EMBL/GenBank/DDBJ databases">
        <authorList>
            <person name="Nowell W R."/>
        </authorList>
    </citation>
    <scope>NUCLEOTIDE SEQUENCE</scope>
</reference>
<accession>A0A820P5B4</accession>
<dbReference type="GO" id="GO:0016705">
    <property type="term" value="F:oxidoreductase activity, acting on paired donors, with incorporation or reduction of molecular oxygen"/>
    <property type="evidence" value="ECO:0007669"/>
    <property type="project" value="InterPro"/>
</dbReference>
<keyword evidence="3" id="KW-0479">Metal-binding</keyword>
<proteinExistence type="inferred from homology"/>
<protein>
    <recommendedName>
        <fullName evidence="8">Cytochrome P450</fullName>
    </recommendedName>
</protein>
<dbReference type="AlphaFoldDB" id="A0A820P5B4"/>
<comment type="similarity">
    <text evidence="1">Belongs to the cytochrome P450 family.</text>
</comment>
<name>A0A820P5B4_9BILA</name>